<dbReference type="SUPFAM" id="SSF51206">
    <property type="entry name" value="cAMP-binding domain-like"/>
    <property type="match status" value="1"/>
</dbReference>
<dbReference type="EMBL" id="JAABLQ010000001">
    <property type="protein sequence ID" value="NBN79436.1"/>
    <property type="molecule type" value="Genomic_DNA"/>
</dbReference>
<comment type="caution">
    <text evidence="1">The sequence shown here is derived from an EMBL/GenBank/DDBJ whole genome shotgun (WGS) entry which is preliminary data.</text>
</comment>
<dbReference type="Pfam" id="PF13545">
    <property type="entry name" value="HTH_Crp_2"/>
    <property type="match status" value="1"/>
</dbReference>
<proteinExistence type="predicted"/>
<dbReference type="InterPro" id="IPR000595">
    <property type="entry name" value="cNMP-bd_dom"/>
</dbReference>
<dbReference type="SMART" id="SM00419">
    <property type="entry name" value="HTH_CRP"/>
    <property type="match status" value="1"/>
</dbReference>
<name>A0A7X5F458_9HYPH</name>
<keyword evidence="2" id="KW-1185">Reference proteome</keyword>
<sequence>MSDADTLKKQKLLDQSFIFQALDEASRRDLAQAAHTRRHASGEVIFTMGAPGHSLMAIAEGHVRISMLSPTAREVTLADLGPGEVFGEIALLDGRERSADARALTNCTLVVLERSALFELLQRSPKLSIRLIELLCERIRRSDERMMEIAFLDLPPRLARMVLRVTVAAPGSEARPLPRLSLSQTEIANMIGSSRENVNRCLRKWQKAGLIDLKDGWLVILDRAGLARVASLD</sequence>
<dbReference type="CDD" id="cd00038">
    <property type="entry name" value="CAP_ED"/>
    <property type="match status" value="1"/>
</dbReference>
<dbReference type="GO" id="GO:0005829">
    <property type="term" value="C:cytosol"/>
    <property type="evidence" value="ECO:0007669"/>
    <property type="project" value="TreeGrafter"/>
</dbReference>
<dbReference type="InterPro" id="IPR050397">
    <property type="entry name" value="Env_Response_Regulators"/>
</dbReference>
<dbReference type="InterPro" id="IPR012318">
    <property type="entry name" value="HTH_CRP"/>
</dbReference>
<dbReference type="Proteomes" id="UP000586722">
    <property type="component" value="Unassembled WGS sequence"/>
</dbReference>
<gene>
    <name evidence="1" type="ORF">GWI72_14260</name>
</gene>
<dbReference type="GO" id="GO:0003700">
    <property type="term" value="F:DNA-binding transcription factor activity"/>
    <property type="evidence" value="ECO:0007669"/>
    <property type="project" value="TreeGrafter"/>
</dbReference>
<protein>
    <submittedName>
        <fullName evidence="1">Cyclic nucleotide-binding domain-containing protein</fullName>
    </submittedName>
</protein>
<dbReference type="PANTHER" id="PTHR24567:SF74">
    <property type="entry name" value="HTH-TYPE TRANSCRIPTIONAL REGULATOR ARCR"/>
    <property type="match status" value="1"/>
</dbReference>
<evidence type="ECO:0000313" key="2">
    <source>
        <dbReference type="Proteomes" id="UP000586722"/>
    </source>
</evidence>
<dbReference type="InterPro" id="IPR036388">
    <property type="entry name" value="WH-like_DNA-bd_sf"/>
</dbReference>
<dbReference type="AlphaFoldDB" id="A0A7X5F458"/>
<dbReference type="PROSITE" id="PS00889">
    <property type="entry name" value="CNMP_BINDING_2"/>
    <property type="match status" value="1"/>
</dbReference>
<dbReference type="InterPro" id="IPR018490">
    <property type="entry name" value="cNMP-bd_dom_sf"/>
</dbReference>
<dbReference type="InterPro" id="IPR014710">
    <property type="entry name" value="RmlC-like_jellyroll"/>
</dbReference>
<dbReference type="InterPro" id="IPR018488">
    <property type="entry name" value="cNMP-bd_CS"/>
</dbReference>
<dbReference type="GO" id="GO:0003677">
    <property type="term" value="F:DNA binding"/>
    <property type="evidence" value="ECO:0007669"/>
    <property type="project" value="UniProtKB-KW"/>
</dbReference>
<dbReference type="Pfam" id="PF00027">
    <property type="entry name" value="cNMP_binding"/>
    <property type="match status" value="1"/>
</dbReference>
<dbReference type="SMART" id="SM00100">
    <property type="entry name" value="cNMP"/>
    <property type="match status" value="1"/>
</dbReference>
<reference evidence="2" key="1">
    <citation type="submission" date="2020-01" db="EMBL/GenBank/DDBJ databases">
        <authorList>
            <person name="Fang Y."/>
            <person name="Sun R."/>
            <person name="Nie L."/>
            <person name="He J."/>
            <person name="Hao L."/>
            <person name="Wang L."/>
            <person name="Su S."/>
            <person name="Lv E."/>
            <person name="Zhang Z."/>
            <person name="Xie R."/>
            <person name="Liu H."/>
        </authorList>
    </citation>
    <scope>NUCLEOTIDE SEQUENCE [LARGE SCALE GENOMIC DNA]</scope>
    <source>
        <strain evidence="2">XCT-53</strain>
    </source>
</reference>
<dbReference type="PROSITE" id="PS50042">
    <property type="entry name" value="CNMP_BINDING_3"/>
    <property type="match status" value="1"/>
</dbReference>
<organism evidence="1 2">
    <name type="scientific">Pannonibacter tanglangensis</name>
    <dbReference type="NCBI Taxonomy" id="2750084"/>
    <lineage>
        <taxon>Bacteria</taxon>
        <taxon>Pseudomonadati</taxon>
        <taxon>Pseudomonadota</taxon>
        <taxon>Alphaproteobacteria</taxon>
        <taxon>Hyphomicrobiales</taxon>
        <taxon>Stappiaceae</taxon>
        <taxon>Pannonibacter</taxon>
    </lineage>
</organism>
<dbReference type="Gene3D" id="2.60.120.10">
    <property type="entry name" value="Jelly Rolls"/>
    <property type="match status" value="1"/>
</dbReference>
<dbReference type="PRINTS" id="PR00034">
    <property type="entry name" value="HTHCRP"/>
</dbReference>
<evidence type="ECO:0000313" key="1">
    <source>
        <dbReference type="EMBL" id="NBN79436.1"/>
    </source>
</evidence>
<accession>A0A7X5F458</accession>
<dbReference type="PANTHER" id="PTHR24567">
    <property type="entry name" value="CRP FAMILY TRANSCRIPTIONAL REGULATORY PROTEIN"/>
    <property type="match status" value="1"/>
</dbReference>
<dbReference type="RefSeq" id="WP_161676859.1">
    <property type="nucleotide sequence ID" value="NZ_JAABLP010000003.1"/>
</dbReference>
<dbReference type="Gene3D" id="1.10.10.10">
    <property type="entry name" value="Winged helix-like DNA-binding domain superfamily/Winged helix DNA-binding domain"/>
    <property type="match status" value="1"/>
</dbReference>
<dbReference type="PROSITE" id="PS51063">
    <property type="entry name" value="HTH_CRP_2"/>
    <property type="match status" value="1"/>
</dbReference>
<dbReference type="SUPFAM" id="SSF46785">
    <property type="entry name" value="Winged helix' DNA-binding domain"/>
    <property type="match status" value="1"/>
</dbReference>
<dbReference type="InterPro" id="IPR036390">
    <property type="entry name" value="WH_DNA-bd_sf"/>
</dbReference>